<dbReference type="EMBL" id="DOLB01000157">
    <property type="protein sequence ID" value="HBT50214.1"/>
    <property type="molecule type" value="Genomic_DNA"/>
</dbReference>
<comment type="subunit">
    <text evidence="5">Homotetramer composed of a dimer of dimers.</text>
</comment>
<dbReference type="PIRSF" id="PIRSF017269">
    <property type="entry name" value="GCD14"/>
    <property type="match status" value="1"/>
</dbReference>
<protein>
    <recommendedName>
        <fullName evidence="5">tRNA (adenine(58)-N(1))-methyltransferase TrmI</fullName>
        <ecNumber evidence="5">2.1.1.220</ecNumber>
    </recommendedName>
</protein>
<comment type="caution">
    <text evidence="8">The sequence shown here is derived from an EMBL/GenBank/DDBJ whole genome shotgun (WGS) entry which is preliminary data.</text>
</comment>
<proteinExistence type="inferred from homology"/>
<evidence type="ECO:0000313" key="8">
    <source>
        <dbReference type="EMBL" id="HBT50214.1"/>
    </source>
</evidence>
<keyword evidence="3 5" id="KW-0949">S-adenosyl-L-methionine</keyword>
<evidence type="ECO:0000256" key="4">
    <source>
        <dbReference type="ARBA" id="ARBA00022694"/>
    </source>
</evidence>
<feature type="binding site" evidence="6">
    <location>
        <position position="126"/>
    </location>
    <ligand>
        <name>S-adenosyl-L-methionine</name>
        <dbReference type="ChEBI" id="CHEBI:59789"/>
    </ligand>
</feature>
<dbReference type="InterPro" id="IPR049470">
    <property type="entry name" value="TRM61_C"/>
</dbReference>
<dbReference type="PROSITE" id="PS51620">
    <property type="entry name" value="SAM_TRM61"/>
    <property type="match status" value="1"/>
</dbReference>
<dbReference type="InterPro" id="IPR014816">
    <property type="entry name" value="tRNA_MeTrfase_Gcd14"/>
</dbReference>
<evidence type="ECO:0000259" key="7">
    <source>
        <dbReference type="Pfam" id="PF08704"/>
    </source>
</evidence>
<name>A0A117KW10_9THEO</name>
<comment type="similarity">
    <text evidence="5">Belongs to the class I-like SAM-binding methyltransferase superfamily. TRM61 family.</text>
</comment>
<dbReference type="SUPFAM" id="SSF53335">
    <property type="entry name" value="S-adenosyl-L-methionine-dependent methyltransferases"/>
    <property type="match status" value="1"/>
</dbReference>
<dbReference type="InterPro" id="IPR029063">
    <property type="entry name" value="SAM-dependent_MTases_sf"/>
</dbReference>
<evidence type="ECO:0000313" key="9">
    <source>
        <dbReference type="Proteomes" id="UP000264445"/>
    </source>
</evidence>
<evidence type="ECO:0000256" key="6">
    <source>
        <dbReference type="PIRSR" id="PIRSR017269-1"/>
    </source>
</evidence>
<dbReference type="Proteomes" id="UP000264445">
    <property type="component" value="Unassembled WGS sequence"/>
</dbReference>
<dbReference type="Gene3D" id="3.40.50.150">
    <property type="entry name" value="Vaccinia Virus protein VP39"/>
    <property type="match status" value="1"/>
</dbReference>
<comment type="function">
    <text evidence="5">Catalyzes the S-adenosyl-L-methionine-dependent formation of N(1)-methyladenine at position 58 (m1A58) in tRNA.</text>
</comment>
<organism evidence="8 9">
    <name type="scientific">Caldanaerobacter subterraneus</name>
    <dbReference type="NCBI Taxonomy" id="911092"/>
    <lineage>
        <taxon>Bacteria</taxon>
        <taxon>Bacillati</taxon>
        <taxon>Bacillota</taxon>
        <taxon>Clostridia</taxon>
        <taxon>Thermoanaerobacterales</taxon>
        <taxon>Thermoanaerobacteraceae</taxon>
        <taxon>Caldanaerobacter</taxon>
    </lineage>
</organism>
<dbReference type="GO" id="GO:0160107">
    <property type="term" value="F:tRNA (adenine(58)-N1)-methyltransferase activity"/>
    <property type="evidence" value="ECO:0007669"/>
    <property type="project" value="UniProtKB-EC"/>
</dbReference>
<dbReference type="PANTHER" id="PTHR12133:SF1">
    <property type="entry name" value="TRNA (ADENINE(58)-N(1))-METHYLTRANSFERASE, MITOCHONDRIAL"/>
    <property type="match status" value="1"/>
</dbReference>
<feature type="domain" description="tRNA (adenine(58)-N(1))-methyltransferase catalytic subunit TRM61 C-terminal" evidence="7">
    <location>
        <begin position="70"/>
        <end position="238"/>
    </location>
</feature>
<dbReference type="PANTHER" id="PTHR12133">
    <property type="entry name" value="TRNA (ADENINE(58)-N(1))-METHYLTRANSFERASE"/>
    <property type="match status" value="1"/>
</dbReference>
<keyword evidence="2 5" id="KW-0808">Transferase</keyword>
<keyword evidence="4 5" id="KW-0819">tRNA processing</keyword>
<gene>
    <name evidence="8" type="ORF">DEA61_10635</name>
</gene>
<dbReference type="EC" id="2.1.1.220" evidence="5"/>
<evidence type="ECO:0000256" key="3">
    <source>
        <dbReference type="ARBA" id="ARBA00022691"/>
    </source>
</evidence>
<evidence type="ECO:0000256" key="5">
    <source>
        <dbReference type="PIRNR" id="PIRNR017269"/>
    </source>
</evidence>
<dbReference type="GO" id="GO:0030488">
    <property type="term" value="P:tRNA methylation"/>
    <property type="evidence" value="ECO:0007669"/>
    <property type="project" value="InterPro"/>
</dbReference>
<reference evidence="8 9" key="1">
    <citation type="journal article" date="2018" name="Nat. Biotechnol.">
        <title>A standardized bacterial taxonomy based on genome phylogeny substantially revises the tree of life.</title>
        <authorList>
            <person name="Parks D.H."/>
            <person name="Chuvochina M."/>
            <person name="Waite D.W."/>
            <person name="Rinke C."/>
            <person name="Skarshewski A."/>
            <person name="Chaumeil P.A."/>
            <person name="Hugenholtz P."/>
        </authorList>
    </citation>
    <scope>NUCLEOTIDE SEQUENCE [LARGE SCALE GENOMIC DNA]</scope>
    <source>
        <strain evidence="8">UBA12544</strain>
    </source>
</reference>
<accession>A0A117KW10</accession>
<comment type="catalytic activity">
    <reaction evidence="5">
        <text>adenosine(58) in tRNA + S-adenosyl-L-methionine = N(1)-methyladenosine(58) in tRNA + S-adenosyl-L-homocysteine + H(+)</text>
        <dbReference type="Rhea" id="RHEA:43152"/>
        <dbReference type="Rhea" id="RHEA-COMP:10365"/>
        <dbReference type="Rhea" id="RHEA-COMP:10366"/>
        <dbReference type="ChEBI" id="CHEBI:15378"/>
        <dbReference type="ChEBI" id="CHEBI:57856"/>
        <dbReference type="ChEBI" id="CHEBI:59789"/>
        <dbReference type="ChEBI" id="CHEBI:74411"/>
        <dbReference type="ChEBI" id="CHEBI:74491"/>
        <dbReference type="EC" id="2.1.1.220"/>
    </reaction>
</comment>
<evidence type="ECO:0000256" key="2">
    <source>
        <dbReference type="ARBA" id="ARBA00022679"/>
    </source>
</evidence>
<sequence length="266" mass="30280">MKSIHNKRIIVGPDNFKKVVDITSSGKVGLPKGQVDVQFLAKLAPGTSFEIQGEKYYLFECDTFDYIMYSLKRQTQIVYPKEGSYIAMRLDIFPGKRVGEAGTGSGAFTVYLSRLVGPHGRVYTYEQREEFFKLARKNLDEFCEYDNVIMYNKSISDGIEEKELDAFFLDVRKPWEVLEQVREALKLGGHLGILVPTTNQVSEALVALEKSGFYTIEVSEILLRKYKINPERLRPEDLMIGHTGYLIFARKISDRADRGDGSSHPI</sequence>
<dbReference type="CDD" id="cd02440">
    <property type="entry name" value="AdoMet_MTases"/>
    <property type="match status" value="1"/>
</dbReference>
<dbReference type="Pfam" id="PF08704">
    <property type="entry name" value="GCD14"/>
    <property type="match status" value="1"/>
</dbReference>
<feature type="binding site" evidence="6">
    <location>
        <position position="170"/>
    </location>
    <ligand>
        <name>S-adenosyl-L-methionine</name>
        <dbReference type="ChEBI" id="CHEBI:59789"/>
    </ligand>
</feature>
<keyword evidence="1 5" id="KW-0489">Methyltransferase</keyword>
<dbReference type="GO" id="GO:0031515">
    <property type="term" value="C:tRNA (m1A) methyltransferase complex"/>
    <property type="evidence" value="ECO:0007669"/>
    <property type="project" value="UniProtKB-UniRule"/>
</dbReference>
<evidence type="ECO:0000256" key="1">
    <source>
        <dbReference type="ARBA" id="ARBA00022603"/>
    </source>
</evidence>
<dbReference type="AlphaFoldDB" id="A0A117KW10"/>
<dbReference type="RefSeq" id="WP_278429508.1">
    <property type="nucleotide sequence ID" value="NZ_DOLB01000157.1"/>
</dbReference>